<dbReference type="Proteomes" id="UP001189429">
    <property type="component" value="Unassembled WGS sequence"/>
</dbReference>
<reference evidence="2" key="1">
    <citation type="submission" date="2023-10" db="EMBL/GenBank/DDBJ databases">
        <authorList>
            <person name="Chen Y."/>
            <person name="Shah S."/>
            <person name="Dougan E. K."/>
            <person name="Thang M."/>
            <person name="Chan C."/>
        </authorList>
    </citation>
    <scope>NUCLEOTIDE SEQUENCE [LARGE SCALE GENOMIC DNA]</scope>
</reference>
<accession>A0ABN9RG58</accession>
<comment type="caution">
    <text evidence="2">The sequence shown here is derived from an EMBL/GenBank/DDBJ whole genome shotgun (WGS) entry which is preliminary data.</text>
</comment>
<feature type="region of interest" description="Disordered" evidence="1">
    <location>
        <begin position="1"/>
        <end position="84"/>
    </location>
</feature>
<feature type="non-terminal residue" evidence="2">
    <location>
        <position position="1"/>
    </location>
</feature>
<feature type="compositionally biased region" description="Low complexity" evidence="1">
    <location>
        <begin position="7"/>
        <end position="32"/>
    </location>
</feature>
<feature type="region of interest" description="Disordered" evidence="1">
    <location>
        <begin position="111"/>
        <end position="132"/>
    </location>
</feature>
<proteinExistence type="predicted"/>
<evidence type="ECO:0000256" key="1">
    <source>
        <dbReference type="SAM" id="MobiDB-lite"/>
    </source>
</evidence>
<gene>
    <name evidence="2" type="ORF">PCOR1329_LOCUS20429</name>
</gene>
<keyword evidence="3" id="KW-1185">Reference proteome</keyword>
<protein>
    <submittedName>
        <fullName evidence="2">Uncharacterized protein</fullName>
    </submittedName>
</protein>
<sequence>ELALGIRARLPAAPRATPREPVLPRPAALPARCGAERPPRHSTLAALAGATPLNAGSRCPPERREDGAGLARWPRPVATPGPRRAREANLRWEAAGYGFAGPPGAVAPRGRVGFGGAEVQRPGGRAAHRRPR</sequence>
<organism evidence="2 3">
    <name type="scientific">Prorocentrum cordatum</name>
    <dbReference type="NCBI Taxonomy" id="2364126"/>
    <lineage>
        <taxon>Eukaryota</taxon>
        <taxon>Sar</taxon>
        <taxon>Alveolata</taxon>
        <taxon>Dinophyceae</taxon>
        <taxon>Prorocentrales</taxon>
        <taxon>Prorocentraceae</taxon>
        <taxon>Prorocentrum</taxon>
    </lineage>
</organism>
<evidence type="ECO:0000313" key="3">
    <source>
        <dbReference type="Proteomes" id="UP001189429"/>
    </source>
</evidence>
<dbReference type="EMBL" id="CAUYUJ010006633">
    <property type="protein sequence ID" value="CAK0818048.1"/>
    <property type="molecule type" value="Genomic_DNA"/>
</dbReference>
<evidence type="ECO:0000313" key="2">
    <source>
        <dbReference type="EMBL" id="CAK0818048.1"/>
    </source>
</evidence>
<name>A0ABN9RG58_9DINO</name>